<evidence type="ECO:0000313" key="10">
    <source>
        <dbReference type="EMBL" id="CEL65797.1"/>
    </source>
</evidence>
<reference evidence="10" key="1">
    <citation type="journal article" date="2015" name="PLoS ONE">
        <title>Comprehensive Evaluation of Toxoplasma gondii VEG and Neospora caninum LIV Genomes with Tachyzoite Stage Transcriptome and Proteome Defines Novel Transcript Features.</title>
        <authorList>
            <person name="Ramaprasad A."/>
            <person name="Mourier T."/>
            <person name="Naeem R."/>
            <person name="Malas T.B."/>
            <person name="Moussa E."/>
            <person name="Panigrahi A."/>
            <person name="Vermont S.J."/>
            <person name="Otto T.D."/>
            <person name="Wastling J."/>
            <person name="Pain A."/>
        </authorList>
    </citation>
    <scope>NUCLEOTIDE SEQUENCE</scope>
    <source>
        <strain evidence="10">Liverpool</strain>
    </source>
</reference>
<dbReference type="GO" id="GO:0072546">
    <property type="term" value="C:EMC complex"/>
    <property type="evidence" value="ECO:0007669"/>
    <property type="project" value="InterPro"/>
</dbReference>
<evidence type="ECO:0000256" key="2">
    <source>
        <dbReference type="ARBA" id="ARBA00009436"/>
    </source>
</evidence>
<organism evidence="10">
    <name type="scientific">Neospora caninum (strain Liverpool)</name>
    <dbReference type="NCBI Taxonomy" id="572307"/>
    <lineage>
        <taxon>Eukaryota</taxon>
        <taxon>Sar</taxon>
        <taxon>Alveolata</taxon>
        <taxon>Apicomplexa</taxon>
        <taxon>Conoidasida</taxon>
        <taxon>Coccidia</taxon>
        <taxon>Eucoccidiorida</taxon>
        <taxon>Eimeriorina</taxon>
        <taxon>Sarcocystidae</taxon>
        <taxon>Neospora</taxon>
    </lineage>
</organism>
<evidence type="ECO:0000256" key="5">
    <source>
        <dbReference type="ARBA" id="ARBA00022824"/>
    </source>
</evidence>
<name>A0A0F7UBL5_NEOCL</name>
<dbReference type="GO" id="GO:0000045">
    <property type="term" value="P:autophagosome assembly"/>
    <property type="evidence" value="ECO:0007669"/>
    <property type="project" value="TreeGrafter"/>
</dbReference>
<feature type="region of interest" description="Disordered" evidence="8">
    <location>
        <begin position="23"/>
        <end position="66"/>
    </location>
</feature>
<accession>A0A0F7UBL5</accession>
<evidence type="ECO:0000256" key="6">
    <source>
        <dbReference type="ARBA" id="ARBA00022989"/>
    </source>
</evidence>
<dbReference type="InterPro" id="IPR029008">
    <property type="entry name" value="EMC6-like"/>
</dbReference>
<dbReference type="PANTHER" id="PTHR20994:SF0">
    <property type="entry name" value="ER MEMBRANE PROTEIN COMPLEX SUBUNIT 6"/>
    <property type="match status" value="1"/>
</dbReference>
<comment type="subcellular location">
    <subcellularLocation>
        <location evidence="1">Endoplasmic reticulum membrane</location>
        <topology evidence="1">Multi-pass membrane protein</topology>
    </subcellularLocation>
</comment>
<keyword evidence="7 9" id="KW-0472">Membrane</keyword>
<evidence type="ECO:0000256" key="7">
    <source>
        <dbReference type="ARBA" id="ARBA00023136"/>
    </source>
</evidence>
<comment type="similarity">
    <text evidence="2">Belongs to the EMC6 family.</text>
</comment>
<keyword evidence="5" id="KW-0256">Endoplasmic reticulum</keyword>
<dbReference type="AlphaFoldDB" id="A0A0F7UBL5"/>
<gene>
    <name evidence="10" type="ORF">BN1204_016310</name>
</gene>
<sequence>MDTRGVEPGVQLSDLASAAQSRKAVDALTAGDDASVPERPSTPSPGLASGEKAGKKESEAPPIRPSMVSHNYRQLTVNRHLAAVVAGSVAGIFGLEGLPGLFVFVLVTLLGGCLMVVETGFQCKLFFANTTDVFFAQFFTAALTFILIWTLVYNIVYIF</sequence>
<feature type="transmembrane region" description="Helical" evidence="9">
    <location>
        <begin position="77"/>
        <end position="95"/>
    </location>
</feature>
<dbReference type="Pfam" id="PF07019">
    <property type="entry name" value="EMC6"/>
    <property type="match status" value="1"/>
</dbReference>
<proteinExistence type="inferred from homology"/>
<protein>
    <recommendedName>
        <fullName evidence="3">ER membrane protein complex subunit 6</fullName>
    </recommendedName>
</protein>
<evidence type="ECO:0000256" key="1">
    <source>
        <dbReference type="ARBA" id="ARBA00004477"/>
    </source>
</evidence>
<keyword evidence="6 9" id="KW-1133">Transmembrane helix</keyword>
<evidence type="ECO:0000256" key="3">
    <source>
        <dbReference type="ARBA" id="ARBA00020827"/>
    </source>
</evidence>
<evidence type="ECO:0000256" key="9">
    <source>
        <dbReference type="SAM" id="Phobius"/>
    </source>
</evidence>
<dbReference type="GO" id="GO:0034975">
    <property type="term" value="P:protein folding in endoplasmic reticulum"/>
    <property type="evidence" value="ECO:0007669"/>
    <property type="project" value="TreeGrafter"/>
</dbReference>
<evidence type="ECO:0000256" key="8">
    <source>
        <dbReference type="SAM" id="MobiDB-lite"/>
    </source>
</evidence>
<dbReference type="InterPro" id="IPR008504">
    <property type="entry name" value="Emc6"/>
</dbReference>
<evidence type="ECO:0000256" key="4">
    <source>
        <dbReference type="ARBA" id="ARBA00022692"/>
    </source>
</evidence>
<dbReference type="EMBL" id="LN714480">
    <property type="protein sequence ID" value="CEL65797.1"/>
    <property type="molecule type" value="Genomic_DNA"/>
</dbReference>
<keyword evidence="4 9" id="KW-0812">Transmembrane</keyword>
<dbReference type="PANTHER" id="PTHR20994">
    <property type="entry name" value="ER MEMBRANE PROTEIN COMPLEX SUBUNIT 6"/>
    <property type="match status" value="1"/>
</dbReference>
<feature type="transmembrane region" description="Helical" evidence="9">
    <location>
        <begin position="133"/>
        <end position="156"/>
    </location>
</feature>